<keyword evidence="3" id="KW-1185">Reference proteome</keyword>
<dbReference type="PANTHER" id="PTHR46430">
    <property type="entry name" value="PROTEIN SKT5-RELATED"/>
    <property type="match status" value="1"/>
</dbReference>
<evidence type="ECO:0000256" key="1">
    <source>
        <dbReference type="ARBA" id="ARBA00022737"/>
    </source>
</evidence>
<reference evidence="2" key="1">
    <citation type="submission" date="2020-01" db="EMBL/GenBank/DDBJ databases">
        <title>Genome Sequencing of Three Apophysomyces-Like Fungal Strains Confirms a Novel Fungal Genus in the Mucoromycota with divergent Burkholderia-like Endosymbiotic Bacteria.</title>
        <authorList>
            <person name="Stajich J.E."/>
            <person name="Macias A.M."/>
            <person name="Carter-House D."/>
            <person name="Lovett B."/>
            <person name="Kasson L.R."/>
            <person name="Berry K."/>
            <person name="Grigoriev I."/>
            <person name="Chang Y."/>
            <person name="Spatafora J."/>
            <person name="Kasson M.T."/>
        </authorList>
    </citation>
    <scope>NUCLEOTIDE SEQUENCE</scope>
    <source>
        <strain evidence="2">NRRL A-21654</strain>
    </source>
</reference>
<evidence type="ECO:0008006" key="4">
    <source>
        <dbReference type="Google" id="ProtNLM"/>
    </source>
</evidence>
<dbReference type="InterPro" id="IPR051726">
    <property type="entry name" value="Chitin_Synth_Reg"/>
</dbReference>
<sequence>MSPDPVQCHTSSLDLALGHEYRERNEIQATQWYFDEFSGLYRQHAPAEQSQSPLPASSPPTISSVIVHSTQQSNLPKSYQWPIPETLEQVYALRKQARATNEPHAQLEFCFAVMEGAWRLRERSAATVGAEGGGGGTPSQEGSIQRKKKRKYANLTLYQIMAIEAQRTLKSLATVSPAMGKSGYSEAQFVLANCYGIGALGLRADPERAFLWYLQASKQNHPEATYRTAVCYELGIGTRVDQARARTFYRKAAHLSHNLSMYKLGIILIRGTCGQKRNLREGLSWLQRAAADAVHSRNPQALYALGMIHLSNDQGLQTSLIADPQYGIELLHQGAQLGHPPCQVKLGELYEIGADVDLDDPVSISWYIAACQAKNAEAALGLSGWYLSGSPDHLEQSDTNAYAWARKAAKFATSRLSIARAYYFLGIFVEHGIGTKASVTEAMRCYQKAAAYGHAGAHKQLKELAKRQPSQ</sequence>
<dbReference type="EMBL" id="JABAYA010000119">
    <property type="protein sequence ID" value="KAF7724461.1"/>
    <property type="molecule type" value="Genomic_DNA"/>
</dbReference>
<dbReference type="InterPro" id="IPR011990">
    <property type="entry name" value="TPR-like_helical_dom_sf"/>
</dbReference>
<comment type="caution">
    <text evidence="2">The sequence shown here is derived from an EMBL/GenBank/DDBJ whole genome shotgun (WGS) entry which is preliminary data.</text>
</comment>
<dbReference type="Gene3D" id="1.25.40.10">
    <property type="entry name" value="Tetratricopeptide repeat domain"/>
    <property type="match status" value="2"/>
</dbReference>
<proteinExistence type="predicted"/>
<dbReference type="AlphaFoldDB" id="A0A8H7BIG6"/>
<gene>
    <name evidence="2" type="ORF">EC973_000970</name>
</gene>
<keyword evidence="1" id="KW-0677">Repeat</keyword>
<dbReference type="Proteomes" id="UP000605846">
    <property type="component" value="Unassembled WGS sequence"/>
</dbReference>
<name>A0A8H7BIG6_9FUNG</name>
<dbReference type="PANTHER" id="PTHR46430:SF3">
    <property type="entry name" value="ACTIVATOR OF C KINASE PROTEIN 1"/>
    <property type="match status" value="1"/>
</dbReference>
<organism evidence="2 3">
    <name type="scientific">Apophysomyces ossiformis</name>
    <dbReference type="NCBI Taxonomy" id="679940"/>
    <lineage>
        <taxon>Eukaryota</taxon>
        <taxon>Fungi</taxon>
        <taxon>Fungi incertae sedis</taxon>
        <taxon>Mucoromycota</taxon>
        <taxon>Mucoromycotina</taxon>
        <taxon>Mucoromycetes</taxon>
        <taxon>Mucorales</taxon>
        <taxon>Mucorineae</taxon>
        <taxon>Mucoraceae</taxon>
        <taxon>Apophysomyces</taxon>
    </lineage>
</organism>
<dbReference type="Pfam" id="PF08238">
    <property type="entry name" value="Sel1"/>
    <property type="match status" value="7"/>
</dbReference>
<dbReference type="InterPro" id="IPR006597">
    <property type="entry name" value="Sel1-like"/>
</dbReference>
<dbReference type="OrthoDB" id="272077at2759"/>
<dbReference type="SMART" id="SM00671">
    <property type="entry name" value="SEL1"/>
    <property type="match status" value="7"/>
</dbReference>
<evidence type="ECO:0000313" key="3">
    <source>
        <dbReference type="Proteomes" id="UP000605846"/>
    </source>
</evidence>
<protein>
    <recommendedName>
        <fullName evidence="4">HCP-like protein</fullName>
    </recommendedName>
</protein>
<accession>A0A8H7BIG6</accession>
<evidence type="ECO:0000313" key="2">
    <source>
        <dbReference type="EMBL" id="KAF7724461.1"/>
    </source>
</evidence>
<dbReference type="SUPFAM" id="SSF81901">
    <property type="entry name" value="HCP-like"/>
    <property type="match status" value="2"/>
</dbReference>